<feature type="domain" description="Ricin B lectin" evidence="17">
    <location>
        <begin position="340"/>
        <end position="414"/>
    </location>
</feature>
<evidence type="ECO:0000256" key="16">
    <source>
        <dbReference type="SAM" id="SignalP"/>
    </source>
</evidence>
<evidence type="ECO:0000256" key="4">
    <source>
        <dbReference type="ARBA" id="ARBA00022475"/>
    </source>
</evidence>
<dbReference type="InterPro" id="IPR000177">
    <property type="entry name" value="Apple"/>
</dbReference>
<comment type="subcellular location">
    <subcellularLocation>
        <location evidence="2">Cell membrane</location>
    </subcellularLocation>
</comment>
<dbReference type="PANTHER" id="PTHR16631:SF17">
    <property type="entry name" value="GLUCAN ENDO-1,3-BETA-GLUCOSIDASE BTGC"/>
    <property type="match status" value="1"/>
</dbReference>
<proteinExistence type="predicted"/>
<dbReference type="Gene3D" id="3.50.4.10">
    <property type="entry name" value="Hepatocyte Growth Factor"/>
    <property type="match status" value="1"/>
</dbReference>
<dbReference type="Gene3D" id="3.20.20.80">
    <property type="entry name" value="Glycosidases"/>
    <property type="match status" value="2"/>
</dbReference>
<dbReference type="CDD" id="cd01100">
    <property type="entry name" value="APPLE_Factor_XI_like"/>
    <property type="match status" value="1"/>
</dbReference>
<evidence type="ECO:0000256" key="1">
    <source>
        <dbReference type="ARBA" id="ARBA00000382"/>
    </source>
</evidence>
<dbReference type="Proteomes" id="UP000481153">
    <property type="component" value="Unassembled WGS sequence"/>
</dbReference>
<dbReference type="InterPro" id="IPR000772">
    <property type="entry name" value="Ricin_B_lectin"/>
</dbReference>
<dbReference type="GO" id="GO:0006508">
    <property type="term" value="P:proteolysis"/>
    <property type="evidence" value="ECO:0007669"/>
    <property type="project" value="InterPro"/>
</dbReference>
<dbReference type="SUPFAM" id="SSF51445">
    <property type="entry name" value="(Trans)glycosidases"/>
    <property type="match status" value="1"/>
</dbReference>
<comment type="function">
    <text evidence="13">Glucanases play a role in cell expansion during growth, in cell-cell fusion during mating, and in spore release during sporulation. This enzyme may be involved in beta-glucan degradation. Active on laminarin and lichenan.</text>
</comment>
<keyword evidence="6" id="KW-0378">Hydrolase</keyword>
<feature type="signal peptide" evidence="16">
    <location>
        <begin position="1"/>
        <end position="17"/>
    </location>
</feature>
<evidence type="ECO:0000256" key="9">
    <source>
        <dbReference type="ARBA" id="ARBA00023180"/>
    </source>
</evidence>
<evidence type="ECO:0000256" key="10">
    <source>
        <dbReference type="ARBA" id="ARBA00023277"/>
    </source>
</evidence>
<evidence type="ECO:0000256" key="13">
    <source>
        <dbReference type="ARBA" id="ARBA00037649"/>
    </source>
</evidence>
<dbReference type="GO" id="GO:0071555">
    <property type="term" value="P:cell wall organization"/>
    <property type="evidence" value="ECO:0007669"/>
    <property type="project" value="UniProtKB-KW"/>
</dbReference>
<evidence type="ECO:0000313" key="19">
    <source>
        <dbReference type="EMBL" id="KAF0737428.1"/>
    </source>
</evidence>
<protein>
    <recommendedName>
        <fullName evidence="3">glucan endo-1,3-beta-D-glucosidase</fullName>
        <ecNumber evidence="3">3.2.1.39</ecNumber>
    </recommendedName>
    <alternativeName>
        <fullName evidence="15">Endo-1,3-beta-glucanase btgC</fullName>
    </alternativeName>
    <alternativeName>
        <fullName evidence="14">Laminarinase btgC</fullName>
    </alternativeName>
</protein>
<dbReference type="PANTHER" id="PTHR16631">
    <property type="entry name" value="GLUCAN 1,3-BETA-GLUCOSIDASE"/>
    <property type="match status" value="1"/>
</dbReference>
<dbReference type="Gene3D" id="2.80.10.50">
    <property type="match status" value="1"/>
</dbReference>
<evidence type="ECO:0000256" key="7">
    <source>
        <dbReference type="ARBA" id="ARBA00023136"/>
    </source>
</evidence>
<reference evidence="19 20" key="1">
    <citation type="submission" date="2019-07" db="EMBL/GenBank/DDBJ databases">
        <title>Genomics analysis of Aphanomyces spp. identifies a new class of oomycete effector associated with host adaptation.</title>
        <authorList>
            <person name="Gaulin E."/>
        </authorList>
    </citation>
    <scope>NUCLEOTIDE SEQUENCE [LARGE SCALE GENOMIC DNA]</scope>
    <source>
        <strain evidence="19 20">ATCC 201684</strain>
    </source>
</reference>
<keyword evidence="9" id="KW-0325">Glycoprotein</keyword>
<dbReference type="EC" id="3.2.1.39" evidence="3"/>
<keyword evidence="20" id="KW-1185">Reference proteome</keyword>
<keyword evidence="10" id="KW-0119">Carbohydrate metabolism</keyword>
<name>A0A6G0XBI2_9STRA</name>
<comment type="caution">
    <text evidence="19">The sequence shown here is derived from an EMBL/GenBank/DDBJ whole genome shotgun (WGS) entry which is preliminary data.</text>
</comment>
<evidence type="ECO:0000313" key="20">
    <source>
        <dbReference type="Proteomes" id="UP000481153"/>
    </source>
</evidence>
<keyword evidence="8" id="KW-1015">Disulfide bond</keyword>
<evidence type="ECO:0000256" key="14">
    <source>
        <dbReference type="ARBA" id="ARBA00042373"/>
    </source>
</evidence>
<dbReference type="AlphaFoldDB" id="A0A6G0XBI2"/>
<evidence type="ECO:0000256" key="12">
    <source>
        <dbReference type="ARBA" id="ARBA00023326"/>
    </source>
</evidence>
<gene>
    <name evidence="19" type="ORF">Ae201684_006590</name>
</gene>
<dbReference type="GO" id="GO:0005576">
    <property type="term" value="C:extracellular region"/>
    <property type="evidence" value="ECO:0007669"/>
    <property type="project" value="InterPro"/>
</dbReference>
<evidence type="ECO:0000256" key="11">
    <source>
        <dbReference type="ARBA" id="ARBA00023316"/>
    </source>
</evidence>
<evidence type="ECO:0000256" key="2">
    <source>
        <dbReference type="ARBA" id="ARBA00004236"/>
    </source>
</evidence>
<dbReference type="InterPro" id="IPR017853">
    <property type="entry name" value="GH"/>
</dbReference>
<dbReference type="InterPro" id="IPR050732">
    <property type="entry name" value="Beta-glucan_modifiers"/>
</dbReference>
<dbReference type="SUPFAM" id="SSF50370">
    <property type="entry name" value="Ricin B-like lectins"/>
    <property type="match status" value="1"/>
</dbReference>
<dbReference type="InterPro" id="IPR003609">
    <property type="entry name" value="Pan_app"/>
</dbReference>
<feature type="chain" id="PRO_5026266602" description="glucan endo-1,3-beta-D-glucosidase" evidence="16">
    <location>
        <begin position="18"/>
        <end position="491"/>
    </location>
</feature>
<evidence type="ECO:0000259" key="18">
    <source>
        <dbReference type="Pfam" id="PF14295"/>
    </source>
</evidence>
<keyword evidence="12" id="KW-0624">Polysaccharide degradation</keyword>
<feature type="domain" description="Apple" evidence="18">
    <location>
        <begin position="432"/>
        <end position="473"/>
    </location>
</feature>
<keyword evidence="7" id="KW-0472">Membrane</keyword>
<comment type="catalytic activity">
    <reaction evidence="1">
        <text>Hydrolysis of (1-&gt;3)-beta-D-glucosidic linkages in (1-&gt;3)-beta-D-glucans.</text>
        <dbReference type="EC" id="3.2.1.39"/>
    </reaction>
</comment>
<keyword evidence="4" id="KW-1003">Cell membrane</keyword>
<keyword evidence="16" id="KW-0732">Signal</keyword>
<dbReference type="VEuPathDB" id="FungiDB:AeMF1_011190"/>
<keyword evidence="11" id="KW-0961">Cell wall biogenesis/degradation</keyword>
<accession>A0A6G0XBI2</accession>
<evidence type="ECO:0000256" key="6">
    <source>
        <dbReference type="ARBA" id="ARBA00022801"/>
    </source>
</evidence>
<dbReference type="GO" id="GO:0005886">
    <property type="term" value="C:plasma membrane"/>
    <property type="evidence" value="ECO:0007669"/>
    <property type="project" value="UniProtKB-SubCell"/>
</dbReference>
<evidence type="ECO:0000256" key="8">
    <source>
        <dbReference type="ARBA" id="ARBA00023157"/>
    </source>
</evidence>
<dbReference type="EMBL" id="VJMJ01000084">
    <property type="protein sequence ID" value="KAF0737428.1"/>
    <property type="molecule type" value="Genomic_DNA"/>
</dbReference>
<dbReference type="GO" id="GO:0042973">
    <property type="term" value="F:glucan endo-1,3-beta-D-glucosidase activity"/>
    <property type="evidence" value="ECO:0007669"/>
    <property type="project" value="UniProtKB-EC"/>
</dbReference>
<evidence type="ECO:0000259" key="17">
    <source>
        <dbReference type="Pfam" id="PF00652"/>
    </source>
</evidence>
<sequence>MLRTTVWLSTWLLVASAATSLLGIGYHAADPGQIEDDFRAIAQHFGGVRTFLTHVGPVNTIDVAAKVGIKIAVGVPLEPKQLFDSNVEAAIDGAKSHPDTLDAVYVGNEELLGGMPEAQLVHAIRQAKQRLVDAGLTNVSVGTVQTDGSFLEHPQVADACDVMGVNIHPFFSEGPPAANFRARWQVIKSKFSSKARLTETGWPSAGGRSPTGQTADLAVATAFFKDFQAWHDQEKTELPYWFMFQDVPSKGGYETYFGLSTVDGKWKVNLTAASHGPSAVAPLDNAAQALAAGHQLRNDSSPTVSVTFTTLDGLGLTVQGNNIVAAQGMPANFSWRQATSSIETADGGCWTVSEQALDVEIVDCDKDDPQQKWIVEPRVNHVKHVTTQQCVEVSSTPEHHARLTPCDETNREQQLRVGGYEDTPCTTVEKNVDYAGNDIGHAEAETIGGCCNLCLHMPTCRAFSLAQGMCWLKSSVGVKTDKQGVDSAALA</sequence>
<organism evidence="19 20">
    <name type="scientific">Aphanomyces euteiches</name>
    <dbReference type="NCBI Taxonomy" id="100861"/>
    <lineage>
        <taxon>Eukaryota</taxon>
        <taxon>Sar</taxon>
        <taxon>Stramenopiles</taxon>
        <taxon>Oomycota</taxon>
        <taxon>Saprolegniomycetes</taxon>
        <taxon>Saprolegniales</taxon>
        <taxon>Verrucalvaceae</taxon>
        <taxon>Aphanomyces</taxon>
    </lineage>
</organism>
<evidence type="ECO:0000256" key="5">
    <source>
        <dbReference type="ARBA" id="ARBA00022737"/>
    </source>
</evidence>
<evidence type="ECO:0000256" key="15">
    <source>
        <dbReference type="ARBA" id="ARBA00043078"/>
    </source>
</evidence>
<evidence type="ECO:0000256" key="3">
    <source>
        <dbReference type="ARBA" id="ARBA00012780"/>
    </source>
</evidence>
<dbReference type="InterPro" id="IPR035992">
    <property type="entry name" value="Ricin_B-like_lectins"/>
</dbReference>
<keyword evidence="5" id="KW-0677">Repeat</keyword>
<dbReference type="Pfam" id="PF14295">
    <property type="entry name" value="PAN_4"/>
    <property type="match status" value="1"/>
</dbReference>
<dbReference type="Pfam" id="PF00652">
    <property type="entry name" value="Ricin_B_lectin"/>
    <property type="match status" value="1"/>
</dbReference>
<dbReference type="GO" id="GO:0000272">
    <property type="term" value="P:polysaccharide catabolic process"/>
    <property type="evidence" value="ECO:0007669"/>
    <property type="project" value="UniProtKB-KW"/>
</dbReference>